<dbReference type="InterPro" id="IPR045864">
    <property type="entry name" value="aa-tRNA-synth_II/BPL/LPL"/>
</dbReference>
<evidence type="ECO:0000259" key="1">
    <source>
        <dbReference type="PROSITE" id="PS51733"/>
    </source>
</evidence>
<feature type="domain" description="BPL/LPL catalytic" evidence="1">
    <location>
        <begin position="46"/>
        <end position="231"/>
    </location>
</feature>
<evidence type="ECO:0000313" key="2">
    <source>
        <dbReference type="EMBL" id="MEK8131442.1"/>
    </source>
</evidence>
<dbReference type="PANTHER" id="PTHR43679">
    <property type="entry name" value="OCTANOYLTRANSFERASE LIPM-RELATED"/>
    <property type="match status" value="1"/>
</dbReference>
<gene>
    <name evidence="2" type="ORF">WMW72_26385</name>
</gene>
<dbReference type="Pfam" id="PF21948">
    <property type="entry name" value="LplA-B_cat"/>
    <property type="match status" value="1"/>
</dbReference>
<sequence>MKDTATAANREGLQNLLLLDRSGDFSERDILYPFALEELLCRYVGEGGPPMIHIWRHPRAFVMGLRDSRLPQAAAAGRSLEADGYSVAVRNSGGAAVPLDLGVVNVSLIGRKRSGAIDFHDDFERMYELIALALEQADGGVSKGEIAGAYCPGDFDLSIGGRKFCGIAQRRQQHGYVVQAFIVAEGSGAQKAGIARLFYEQAAEGAAADTVYPHVSDSSMASLSELLGPGFGLGVHGQPAAEAESDSAAGGLAGAAQAFIDAIKRVVRERQTPEGLAEASARLWLPDPTEVRAMVQRMRERYGFSQEAL</sequence>
<dbReference type="CDD" id="cd16443">
    <property type="entry name" value="LplA"/>
    <property type="match status" value="1"/>
</dbReference>
<protein>
    <submittedName>
        <fullName evidence="2">Lipoate--protein ligase family protein</fullName>
    </submittedName>
</protein>
<dbReference type="Gene3D" id="3.30.930.10">
    <property type="entry name" value="Bira Bifunctional Protein, Domain 2"/>
    <property type="match status" value="1"/>
</dbReference>
<reference evidence="2 3" key="1">
    <citation type="submission" date="2024-04" db="EMBL/GenBank/DDBJ databases">
        <title>draft genome sequnece of Paenibacillus filicis.</title>
        <authorList>
            <person name="Kim D.-U."/>
        </authorList>
    </citation>
    <scope>NUCLEOTIDE SEQUENCE [LARGE SCALE GENOMIC DNA]</scope>
    <source>
        <strain evidence="2 3">KACC14197</strain>
    </source>
</reference>
<keyword evidence="2" id="KW-0436">Ligase</keyword>
<organism evidence="2 3">
    <name type="scientific">Paenibacillus filicis</name>
    <dbReference type="NCBI Taxonomy" id="669464"/>
    <lineage>
        <taxon>Bacteria</taxon>
        <taxon>Bacillati</taxon>
        <taxon>Bacillota</taxon>
        <taxon>Bacilli</taxon>
        <taxon>Bacillales</taxon>
        <taxon>Paenibacillaceae</taxon>
        <taxon>Paenibacillus</taxon>
    </lineage>
</organism>
<proteinExistence type="predicted"/>
<name>A0ABU9DTD9_9BACL</name>
<dbReference type="Proteomes" id="UP001469365">
    <property type="component" value="Unassembled WGS sequence"/>
</dbReference>
<dbReference type="EMBL" id="JBBPCC010000021">
    <property type="protein sequence ID" value="MEK8131442.1"/>
    <property type="molecule type" value="Genomic_DNA"/>
</dbReference>
<dbReference type="PANTHER" id="PTHR43679:SF2">
    <property type="entry name" value="OCTANOYL-[GCVH]:PROTEIN N-OCTANOYLTRANSFERASE"/>
    <property type="match status" value="1"/>
</dbReference>
<comment type="caution">
    <text evidence="2">The sequence shown here is derived from an EMBL/GenBank/DDBJ whole genome shotgun (WGS) entry which is preliminary data.</text>
</comment>
<accession>A0ABU9DTD9</accession>
<dbReference type="PROSITE" id="PS51733">
    <property type="entry name" value="BPL_LPL_CATALYTIC"/>
    <property type="match status" value="1"/>
</dbReference>
<dbReference type="InterPro" id="IPR050664">
    <property type="entry name" value="Octanoyltrans_LipM/LipL"/>
</dbReference>
<dbReference type="RefSeq" id="WP_341418578.1">
    <property type="nucleotide sequence ID" value="NZ_JBBPCC010000021.1"/>
</dbReference>
<evidence type="ECO:0000313" key="3">
    <source>
        <dbReference type="Proteomes" id="UP001469365"/>
    </source>
</evidence>
<keyword evidence="3" id="KW-1185">Reference proteome</keyword>
<dbReference type="GO" id="GO:0016874">
    <property type="term" value="F:ligase activity"/>
    <property type="evidence" value="ECO:0007669"/>
    <property type="project" value="UniProtKB-KW"/>
</dbReference>
<dbReference type="SUPFAM" id="SSF55681">
    <property type="entry name" value="Class II aaRS and biotin synthetases"/>
    <property type="match status" value="1"/>
</dbReference>
<dbReference type="InterPro" id="IPR004143">
    <property type="entry name" value="BPL_LPL_catalytic"/>
</dbReference>